<sequence>MTKPEITTGAYKEGDRFRQHDRDKGLVAIRSRHVGLSRRDLGRRNIEPSRSQDLCQILPEQG</sequence>
<proteinExistence type="predicted"/>
<dbReference type="AlphaFoldDB" id="A0A843VV49"/>
<gene>
    <name evidence="1" type="ORF">Taro_030095</name>
</gene>
<name>A0A843VV49_COLES</name>
<dbReference type="Proteomes" id="UP000652761">
    <property type="component" value="Unassembled WGS sequence"/>
</dbReference>
<organism evidence="1 2">
    <name type="scientific">Colocasia esculenta</name>
    <name type="common">Wild taro</name>
    <name type="synonym">Arum esculentum</name>
    <dbReference type="NCBI Taxonomy" id="4460"/>
    <lineage>
        <taxon>Eukaryota</taxon>
        <taxon>Viridiplantae</taxon>
        <taxon>Streptophyta</taxon>
        <taxon>Embryophyta</taxon>
        <taxon>Tracheophyta</taxon>
        <taxon>Spermatophyta</taxon>
        <taxon>Magnoliopsida</taxon>
        <taxon>Liliopsida</taxon>
        <taxon>Araceae</taxon>
        <taxon>Aroideae</taxon>
        <taxon>Colocasieae</taxon>
        <taxon>Colocasia</taxon>
    </lineage>
</organism>
<evidence type="ECO:0000313" key="2">
    <source>
        <dbReference type="Proteomes" id="UP000652761"/>
    </source>
</evidence>
<dbReference type="EMBL" id="NMUH01002043">
    <property type="protein sequence ID" value="MQL97400.1"/>
    <property type="molecule type" value="Genomic_DNA"/>
</dbReference>
<reference evidence="1" key="1">
    <citation type="submission" date="2017-07" db="EMBL/GenBank/DDBJ databases">
        <title>Taro Niue Genome Assembly and Annotation.</title>
        <authorList>
            <person name="Atibalentja N."/>
            <person name="Keating K."/>
            <person name="Fields C.J."/>
        </authorList>
    </citation>
    <scope>NUCLEOTIDE SEQUENCE</scope>
    <source>
        <strain evidence="1">Niue_2</strain>
        <tissue evidence="1">Leaf</tissue>
    </source>
</reference>
<protein>
    <submittedName>
        <fullName evidence="1">Uncharacterized protein</fullName>
    </submittedName>
</protein>
<evidence type="ECO:0000313" key="1">
    <source>
        <dbReference type="EMBL" id="MQL97400.1"/>
    </source>
</evidence>
<accession>A0A843VV49</accession>
<comment type="caution">
    <text evidence="1">The sequence shown here is derived from an EMBL/GenBank/DDBJ whole genome shotgun (WGS) entry which is preliminary data.</text>
</comment>
<keyword evidence="2" id="KW-1185">Reference proteome</keyword>